<dbReference type="Proteomes" id="UP000199614">
    <property type="component" value="Unassembled WGS sequence"/>
</dbReference>
<feature type="domain" description="FAD/NAD(P)-binding" evidence="5">
    <location>
        <begin position="3"/>
        <end position="300"/>
    </location>
</feature>
<proteinExistence type="predicted"/>
<dbReference type="InterPro" id="IPR050446">
    <property type="entry name" value="FAD-oxidoreductase/Apoptosis"/>
</dbReference>
<dbReference type="PRINTS" id="PR00411">
    <property type="entry name" value="PNDRDTASEI"/>
</dbReference>
<evidence type="ECO:0000259" key="5">
    <source>
        <dbReference type="Pfam" id="PF07992"/>
    </source>
</evidence>
<organism evidence="7 8">
    <name type="scientific">Pseudonocardia ammonioxydans</name>
    <dbReference type="NCBI Taxonomy" id="260086"/>
    <lineage>
        <taxon>Bacteria</taxon>
        <taxon>Bacillati</taxon>
        <taxon>Actinomycetota</taxon>
        <taxon>Actinomycetes</taxon>
        <taxon>Pseudonocardiales</taxon>
        <taxon>Pseudonocardiaceae</taxon>
        <taxon>Pseudonocardia</taxon>
    </lineage>
</organism>
<keyword evidence="3" id="KW-0274">FAD</keyword>
<dbReference type="InterPro" id="IPR023753">
    <property type="entry name" value="FAD/NAD-binding_dom"/>
</dbReference>
<evidence type="ECO:0000256" key="4">
    <source>
        <dbReference type="ARBA" id="ARBA00023002"/>
    </source>
</evidence>
<sequence>MARTVIVGASVGGVRTAQALRAAGYPGEIALIGDEDVPPYDKPPLSKALLAGTATLDSVGLLTAEAAAAAGIELVLGSPATRLDRKQHQVLLADGTAEPYDALVIATGARPRPSPWGTPRGVHVVRTLADARALAAALRAGGPLVVVGAGFIGAEVAATALGLGLDDVTVVDPMSVPLSRVLNPEVATIFGTLHAERGVSARFGVGVTDIREIPAGLEVGLDDGTVLPAATVVVGIGAVPNDDWLADSGIATEDGVLCDRFCRSVSDPHVWAVGDVSRWWHPGHGQTMRLEHWTNAVEQAVVVAHNITHPHELRSHAPVEYVWSDQYDWKIQLVGRTGGELAHVRVDGTNPHRSFAVLYSDESDRFVGALVVNWPKALITCRRVLTKTATEPAPVGQVHTLVENARPPARAAS</sequence>
<dbReference type="PRINTS" id="PR00368">
    <property type="entry name" value="FADPNR"/>
</dbReference>
<gene>
    <name evidence="7" type="ORF">SAMN05216207_10766</name>
</gene>
<keyword evidence="7" id="KW-0223">Dioxygenase</keyword>
<name>A0A1I5HVR0_PSUAM</name>
<dbReference type="Pfam" id="PF07992">
    <property type="entry name" value="Pyr_redox_2"/>
    <property type="match status" value="1"/>
</dbReference>
<keyword evidence="4" id="KW-0560">Oxidoreductase</keyword>
<evidence type="ECO:0000256" key="2">
    <source>
        <dbReference type="ARBA" id="ARBA00022630"/>
    </source>
</evidence>
<reference evidence="7 8" key="1">
    <citation type="submission" date="2016-10" db="EMBL/GenBank/DDBJ databases">
        <authorList>
            <person name="de Groot N.N."/>
        </authorList>
    </citation>
    <scope>NUCLEOTIDE SEQUENCE [LARGE SCALE GENOMIC DNA]</scope>
    <source>
        <strain evidence="7 8">CGMCC 4.1877</strain>
    </source>
</reference>
<dbReference type="EMBL" id="FOUY01000076">
    <property type="protein sequence ID" value="SFO51996.1"/>
    <property type="molecule type" value="Genomic_DNA"/>
</dbReference>
<dbReference type="Gene3D" id="3.50.50.60">
    <property type="entry name" value="FAD/NAD(P)-binding domain"/>
    <property type="match status" value="2"/>
</dbReference>
<dbReference type="InterPro" id="IPR016156">
    <property type="entry name" value="FAD/NAD-linked_Rdtase_dimer_sf"/>
</dbReference>
<keyword evidence="8" id="KW-1185">Reference proteome</keyword>
<dbReference type="Pfam" id="PF14759">
    <property type="entry name" value="Reductase_C"/>
    <property type="match status" value="1"/>
</dbReference>
<dbReference type="Gene3D" id="3.30.390.30">
    <property type="match status" value="1"/>
</dbReference>
<evidence type="ECO:0000313" key="8">
    <source>
        <dbReference type="Proteomes" id="UP000199614"/>
    </source>
</evidence>
<evidence type="ECO:0000256" key="1">
    <source>
        <dbReference type="ARBA" id="ARBA00001974"/>
    </source>
</evidence>
<dbReference type="GO" id="GO:0051213">
    <property type="term" value="F:dioxygenase activity"/>
    <property type="evidence" value="ECO:0007669"/>
    <property type="project" value="UniProtKB-KW"/>
</dbReference>
<accession>A0A1I5HVR0</accession>
<dbReference type="PANTHER" id="PTHR43557">
    <property type="entry name" value="APOPTOSIS-INDUCING FACTOR 1"/>
    <property type="match status" value="1"/>
</dbReference>
<dbReference type="GO" id="GO:0005737">
    <property type="term" value="C:cytoplasm"/>
    <property type="evidence" value="ECO:0007669"/>
    <property type="project" value="TreeGrafter"/>
</dbReference>
<dbReference type="SUPFAM" id="SSF51905">
    <property type="entry name" value="FAD/NAD(P)-binding domain"/>
    <property type="match status" value="2"/>
</dbReference>
<dbReference type="RefSeq" id="WP_093356488.1">
    <property type="nucleotide sequence ID" value="NZ_FOUY01000076.1"/>
</dbReference>
<evidence type="ECO:0000313" key="7">
    <source>
        <dbReference type="EMBL" id="SFO51996.1"/>
    </source>
</evidence>
<dbReference type="PANTHER" id="PTHR43557:SF2">
    <property type="entry name" value="RIESKE DOMAIN-CONTAINING PROTEIN-RELATED"/>
    <property type="match status" value="1"/>
</dbReference>
<dbReference type="InterPro" id="IPR028202">
    <property type="entry name" value="Reductase_C"/>
</dbReference>
<dbReference type="GO" id="GO:0016651">
    <property type="term" value="F:oxidoreductase activity, acting on NAD(P)H"/>
    <property type="evidence" value="ECO:0007669"/>
    <property type="project" value="TreeGrafter"/>
</dbReference>
<dbReference type="AlphaFoldDB" id="A0A1I5HVR0"/>
<keyword evidence="2" id="KW-0285">Flavoprotein</keyword>
<feature type="domain" description="Reductase C-terminal" evidence="6">
    <location>
        <begin position="321"/>
        <end position="390"/>
    </location>
</feature>
<evidence type="ECO:0000256" key="3">
    <source>
        <dbReference type="ARBA" id="ARBA00022827"/>
    </source>
</evidence>
<evidence type="ECO:0000259" key="6">
    <source>
        <dbReference type="Pfam" id="PF14759"/>
    </source>
</evidence>
<protein>
    <submittedName>
        <fullName evidence="7">Phthalate 3,4-dioxygenase, ferredoxin reductase subunit</fullName>
    </submittedName>
</protein>
<dbReference type="STRING" id="260086.SAMN05216207_10766"/>
<dbReference type="InterPro" id="IPR036188">
    <property type="entry name" value="FAD/NAD-bd_sf"/>
</dbReference>
<dbReference type="OrthoDB" id="4475657at2"/>
<dbReference type="SUPFAM" id="SSF55424">
    <property type="entry name" value="FAD/NAD-linked reductases, dimerisation (C-terminal) domain"/>
    <property type="match status" value="1"/>
</dbReference>
<comment type="cofactor">
    <cofactor evidence="1">
        <name>FAD</name>
        <dbReference type="ChEBI" id="CHEBI:57692"/>
    </cofactor>
</comment>